<dbReference type="GO" id="GO:0008061">
    <property type="term" value="F:chitin binding"/>
    <property type="evidence" value="ECO:0007669"/>
    <property type="project" value="UniProtKB-KW"/>
</dbReference>
<protein>
    <recommendedName>
        <fullName evidence="7">LysM domain-containing protein</fullName>
    </recommendedName>
</protein>
<dbReference type="EMBL" id="JPDN02000005">
    <property type="protein sequence ID" value="PON28949.1"/>
    <property type="molecule type" value="Genomic_DNA"/>
</dbReference>
<evidence type="ECO:0000256" key="6">
    <source>
        <dbReference type="SAM" id="SignalP"/>
    </source>
</evidence>
<keyword evidence="1" id="KW-0147">Chitin-binding</keyword>
<feature type="signal peptide" evidence="6">
    <location>
        <begin position="1"/>
        <end position="15"/>
    </location>
</feature>
<dbReference type="Pfam" id="PF06439">
    <property type="entry name" value="3keto-disac_hyd"/>
    <property type="match status" value="2"/>
</dbReference>
<dbReference type="InterPro" id="IPR052210">
    <property type="entry name" value="LysM1-like"/>
</dbReference>
<dbReference type="PANTHER" id="PTHR34997">
    <property type="entry name" value="AM15"/>
    <property type="match status" value="1"/>
</dbReference>
<dbReference type="GO" id="GO:0016787">
    <property type="term" value="F:hydrolase activity"/>
    <property type="evidence" value="ECO:0007669"/>
    <property type="project" value="InterPro"/>
</dbReference>
<keyword evidence="9" id="KW-1185">Reference proteome</keyword>
<evidence type="ECO:0000313" key="9">
    <source>
        <dbReference type="Proteomes" id="UP000054821"/>
    </source>
</evidence>
<dbReference type="InterPro" id="IPR013320">
    <property type="entry name" value="ConA-like_dom_sf"/>
</dbReference>
<sequence>MRVSTLVFVAAAVQATMLHPKVRRDVSPKYPFDPSTTKSCTFWYDNDDGSISCEDMPSVLLINNNDWLRWNPEIAESCSNFIIGRSYCIEATNEPPVSSMSKSSALLPTSTSKSATPPPATTTKPNNGITTPPPTQTGMVDNCNAFYLVQSGDSCQGIADKNGITIEEFVSWNKGVGGTKCSGLWAENYVCISIIGHTSTPTKPSNGIPTPSPVQLDIIDTCSKFYLIKEGQSCDTVASESGITVKDLVSWNRKAGPNCSGMWANTYACVSVISTYNFEKANMAGWNVTDGTYSADTKALVGSTSQGGKAIVDAQMNDFIMRAEITLSSQSGNAGLIFRVSNPGRGADAYQGYYVGISAEKGGSITLGRADNNWKQLSSVKADIQSGKKYVVIVEAAGDNIFISLNSRSDRRITVQDGTFRAGSCGVRVYQTGATFDNIYIAPMVYDGFEKNMVGWTIVDGGFDGRNGVMTVPKANTAKAILNTSFKDFTVDVDVTLTSTDGNAGIIFRASNVRKGTDSYSGYYLGIQKTQVTLGRAQNNWTELKNAKMDIQANKIHHIRVVVSGNTLTVYVDDMSRAQITQSDSTFSSGVVGARVFKTGAIYDNFEIVPQQSLGPIF</sequence>
<dbReference type="SUPFAM" id="SSF54106">
    <property type="entry name" value="LysM domain"/>
    <property type="match status" value="2"/>
</dbReference>
<name>A0A2P4ZXD2_9HYPO</name>
<feature type="chain" id="PRO_5015144560" description="LysM domain-containing protein" evidence="6">
    <location>
        <begin position="16"/>
        <end position="618"/>
    </location>
</feature>
<gene>
    <name evidence="8" type="ORF">TGAM01_v202057</name>
</gene>
<dbReference type="Gene3D" id="2.60.120.560">
    <property type="entry name" value="Exo-inulinase, domain 1"/>
    <property type="match status" value="2"/>
</dbReference>
<dbReference type="Gene3D" id="3.10.350.10">
    <property type="entry name" value="LysM domain"/>
    <property type="match status" value="2"/>
</dbReference>
<dbReference type="Pfam" id="PF01476">
    <property type="entry name" value="LysM"/>
    <property type="match status" value="2"/>
</dbReference>
<dbReference type="STRING" id="398673.A0A2P4ZXD2"/>
<dbReference type="AlphaFoldDB" id="A0A2P4ZXD2"/>
<dbReference type="InterPro" id="IPR036779">
    <property type="entry name" value="LysM_dom_sf"/>
</dbReference>
<evidence type="ECO:0000256" key="3">
    <source>
        <dbReference type="ARBA" id="ARBA00023026"/>
    </source>
</evidence>
<dbReference type="InterPro" id="IPR010496">
    <property type="entry name" value="AL/BT2_dom"/>
</dbReference>
<dbReference type="GeneID" id="29980370"/>
<evidence type="ECO:0000256" key="1">
    <source>
        <dbReference type="ARBA" id="ARBA00022669"/>
    </source>
</evidence>
<dbReference type="InterPro" id="IPR018392">
    <property type="entry name" value="LysM"/>
</dbReference>
<proteinExistence type="inferred from homology"/>
<feature type="domain" description="LysM" evidence="7">
    <location>
        <begin position="224"/>
        <end position="270"/>
    </location>
</feature>
<dbReference type="RefSeq" id="XP_018666429.1">
    <property type="nucleotide sequence ID" value="XM_018800287.1"/>
</dbReference>
<feature type="compositionally biased region" description="Low complexity" evidence="5">
    <location>
        <begin position="101"/>
        <end position="125"/>
    </location>
</feature>
<reference evidence="8 9" key="1">
    <citation type="journal article" date="2016" name="Genome Announc.">
        <title>Draft Whole-Genome Sequence of Trichoderma gamsii T6085, a Promising Biocontrol Agent of Fusarium Head Blight on Wheat.</title>
        <authorList>
            <person name="Baroncelli R."/>
            <person name="Zapparata A."/>
            <person name="Piaggeschi G."/>
            <person name="Sarrocco S."/>
            <person name="Vannacci G."/>
        </authorList>
    </citation>
    <scope>NUCLEOTIDE SEQUENCE [LARGE SCALE GENOMIC DNA]</scope>
    <source>
        <strain evidence="8 9">T6085</strain>
    </source>
</reference>
<evidence type="ECO:0000313" key="8">
    <source>
        <dbReference type="EMBL" id="PON28949.1"/>
    </source>
</evidence>
<evidence type="ECO:0000259" key="7">
    <source>
        <dbReference type="PROSITE" id="PS51782"/>
    </source>
</evidence>
<evidence type="ECO:0000256" key="5">
    <source>
        <dbReference type="SAM" id="MobiDB-lite"/>
    </source>
</evidence>
<dbReference type="SUPFAM" id="SSF49899">
    <property type="entry name" value="Concanavalin A-like lectins/glucanases"/>
    <property type="match status" value="1"/>
</dbReference>
<comment type="caution">
    <text evidence="8">The sequence shown here is derived from an EMBL/GenBank/DDBJ whole genome shotgun (WGS) entry which is preliminary data.</text>
</comment>
<keyword evidence="2 6" id="KW-0732">Signal</keyword>
<organism evidence="8 9">
    <name type="scientific">Trichoderma gamsii</name>
    <dbReference type="NCBI Taxonomy" id="398673"/>
    <lineage>
        <taxon>Eukaryota</taxon>
        <taxon>Fungi</taxon>
        <taxon>Dikarya</taxon>
        <taxon>Ascomycota</taxon>
        <taxon>Pezizomycotina</taxon>
        <taxon>Sordariomycetes</taxon>
        <taxon>Hypocreomycetidae</taxon>
        <taxon>Hypocreales</taxon>
        <taxon>Hypocreaceae</taxon>
        <taxon>Trichoderma</taxon>
    </lineage>
</organism>
<keyword evidence="3" id="KW-0843">Virulence</keyword>
<dbReference type="PANTHER" id="PTHR34997:SF2">
    <property type="entry name" value="LYSM DOMAIN-CONTAINING PROTEIN-RELATED"/>
    <property type="match status" value="1"/>
</dbReference>
<comment type="similarity">
    <text evidence="4">Belongs to the secreted LysM effector family.</text>
</comment>
<dbReference type="CDD" id="cd00118">
    <property type="entry name" value="LysM"/>
    <property type="match status" value="1"/>
</dbReference>
<dbReference type="PROSITE" id="PS51782">
    <property type="entry name" value="LYSM"/>
    <property type="match status" value="2"/>
</dbReference>
<feature type="region of interest" description="Disordered" evidence="5">
    <location>
        <begin position="94"/>
        <end position="135"/>
    </location>
</feature>
<accession>A0A2P4ZXD2</accession>
<evidence type="ECO:0000256" key="2">
    <source>
        <dbReference type="ARBA" id="ARBA00022729"/>
    </source>
</evidence>
<feature type="domain" description="LysM" evidence="7">
    <location>
        <begin position="145"/>
        <end position="192"/>
    </location>
</feature>
<dbReference type="SMART" id="SM00257">
    <property type="entry name" value="LysM"/>
    <property type="match status" value="2"/>
</dbReference>
<dbReference type="Proteomes" id="UP000054821">
    <property type="component" value="Unassembled WGS sequence"/>
</dbReference>
<evidence type="ECO:0000256" key="4">
    <source>
        <dbReference type="ARBA" id="ARBA00044955"/>
    </source>
</evidence>